<evidence type="ECO:0000313" key="2">
    <source>
        <dbReference type="Proteomes" id="UP000827889"/>
    </source>
</evidence>
<gene>
    <name evidence="3" type="primary">LOC115751644</name>
</gene>
<reference evidence="2" key="1">
    <citation type="submission" date="2025-05" db="UniProtKB">
        <authorList>
            <consortium name="RefSeq"/>
        </authorList>
    </citation>
    <scope>NUCLEOTIDE SEQUENCE [LARGE SCALE GENOMIC DNA]</scope>
</reference>
<organism evidence="2 3">
    <name type="scientific">Rhodamnia argentea</name>
    <dbReference type="NCBI Taxonomy" id="178133"/>
    <lineage>
        <taxon>Eukaryota</taxon>
        <taxon>Viridiplantae</taxon>
        <taxon>Streptophyta</taxon>
        <taxon>Embryophyta</taxon>
        <taxon>Tracheophyta</taxon>
        <taxon>Spermatophyta</taxon>
        <taxon>Magnoliopsida</taxon>
        <taxon>eudicotyledons</taxon>
        <taxon>Gunneridae</taxon>
        <taxon>Pentapetalae</taxon>
        <taxon>rosids</taxon>
        <taxon>malvids</taxon>
        <taxon>Myrtales</taxon>
        <taxon>Myrtaceae</taxon>
        <taxon>Myrtoideae</taxon>
        <taxon>Myrteae</taxon>
        <taxon>Australasian group</taxon>
        <taxon>Rhodamnia</taxon>
    </lineage>
</organism>
<dbReference type="PANTHER" id="PTHR43327:SF36">
    <property type="entry name" value="HYPERSENSITIVE-INDUCED RESPONSE PROTEIN 1"/>
    <property type="match status" value="1"/>
</dbReference>
<evidence type="ECO:0000313" key="3">
    <source>
        <dbReference type="RefSeq" id="XP_030545453.1"/>
    </source>
</evidence>
<sequence>MGNSCCCIQVNQSTVAVKERFGKFDEVLQPGCHFVPRILGYKIAGSLSLRLHQLDVKCETKTKGNVFVTVIASVQYRVVADKPEDAFYKLSNPINQIQAYVIGAIVASIGKLDLDEAFEKMNEISKAVEDELAQVMLAYGCEIVKTLIINIIPDERAKQAISELNAEIRLYLVLKIYFKVYFDLRSYLSLLKVLFLFWTAVAANLSGMGTASQRQAVVDALRNGVIGFSESAPGTTVKDVMDMALTTQYLDSIKEIGAKSKSSVILIPHGPGGIRDVGTQIRDGLVRASTSQ</sequence>
<dbReference type="RefSeq" id="XP_030545453.1">
    <property type="nucleotide sequence ID" value="XM_030689593.2"/>
</dbReference>
<dbReference type="AlphaFoldDB" id="A0A8B8QFX8"/>
<dbReference type="InterPro" id="IPR050710">
    <property type="entry name" value="Band7/mec-2_domain"/>
</dbReference>
<feature type="domain" description="Band 7" evidence="1">
    <location>
        <begin position="5"/>
        <end position="165"/>
    </location>
</feature>
<dbReference type="CDD" id="cd03407">
    <property type="entry name" value="SPFH_like_u4"/>
    <property type="match status" value="1"/>
</dbReference>
<keyword evidence="2" id="KW-1185">Reference proteome</keyword>
<dbReference type="OrthoDB" id="434619at2759"/>
<protein>
    <submittedName>
        <fullName evidence="3">Hypersensitive-induced reaction 1 protein-like</fullName>
    </submittedName>
</protein>
<reference evidence="3" key="2">
    <citation type="submission" date="2025-08" db="UniProtKB">
        <authorList>
            <consortium name="RefSeq"/>
        </authorList>
    </citation>
    <scope>IDENTIFICATION</scope>
    <source>
        <tissue evidence="3">Leaf</tissue>
    </source>
</reference>
<dbReference type="PANTHER" id="PTHR43327">
    <property type="entry name" value="STOMATIN-LIKE PROTEIN 2, MITOCHONDRIAL"/>
    <property type="match status" value="1"/>
</dbReference>
<name>A0A8B8QFX8_9MYRT</name>
<dbReference type="Proteomes" id="UP000827889">
    <property type="component" value="Chromosome 2"/>
</dbReference>
<dbReference type="InterPro" id="IPR001107">
    <property type="entry name" value="Band_7"/>
</dbReference>
<dbReference type="InterPro" id="IPR036013">
    <property type="entry name" value="Band_7/SPFH_dom_sf"/>
</dbReference>
<accession>A0A8B8QFX8</accession>
<dbReference type="KEGG" id="rarg:115751644"/>
<dbReference type="GeneID" id="115751644"/>
<evidence type="ECO:0000259" key="1">
    <source>
        <dbReference type="SMART" id="SM00244"/>
    </source>
</evidence>
<dbReference type="Pfam" id="PF01145">
    <property type="entry name" value="Band_7"/>
    <property type="match status" value="1"/>
</dbReference>
<dbReference type="Gene3D" id="3.30.479.30">
    <property type="entry name" value="Band 7 domain"/>
    <property type="match status" value="1"/>
</dbReference>
<proteinExistence type="predicted"/>
<dbReference type="SMART" id="SM00244">
    <property type="entry name" value="PHB"/>
    <property type="match status" value="1"/>
</dbReference>
<dbReference type="SUPFAM" id="SSF117892">
    <property type="entry name" value="Band 7/SPFH domain"/>
    <property type="match status" value="1"/>
</dbReference>